<comment type="caution">
    <text evidence="2">The sequence shown here is derived from an EMBL/GenBank/DDBJ whole genome shotgun (WGS) entry which is preliminary data.</text>
</comment>
<protein>
    <submittedName>
        <fullName evidence="2">Uncharacterized protein</fullName>
    </submittedName>
</protein>
<evidence type="ECO:0000256" key="1">
    <source>
        <dbReference type="SAM" id="SignalP"/>
    </source>
</evidence>
<feature type="chain" id="PRO_5019491648" evidence="1">
    <location>
        <begin position="23"/>
        <end position="153"/>
    </location>
</feature>
<name>A0A401XIF7_9FLAO</name>
<sequence>MKSINLRLLTILFFCTITFANAQDTRLEKIFKSKNLPFQYEREALRYLVGYPLKNGRAQIVKVTAFHTIGNIDNITISTMVRSSRLKGNELSAWVTNTNKKIKHGSFRLNKEAVNFELEIPVNSTDKSILEALEMVAAEGDKAELELAEGDDF</sequence>
<proteinExistence type="predicted"/>
<feature type="signal peptide" evidence="1">
    <location>
        <begin position="1"/>
        <end position="22"/>
    </location>
</feature>
<dbReference type="EMBL" id="BHZE01000002">
    <property type="protein sequence ID" value="GCD76781.1"/>
    <property type="molecule type" value="Genomic_DNA"/>
</dbReference>
<dbReference type="AlphaFoldDB" id="A0A401XIF7"/>
<keyword evidence="1" id="KW-0732">Signal</keyword>
<dbReference type="RefSeq" id="WP_124396855.1">
    <property type="nucleotide sequence ID" value="NZ_BHZE01000002.1"/>
</dbReference>
<organism evidence="2 3">
    <name type="scientific">Thermaurantimonas aggregans</name>
    <dbReference type="NCBI Taxonomy" id="2173829"/>
    <lineage>
        <taxon>Bacteria</taxon>
        <taxon>Pseudomonadati</taxon>
        <taxon>Bacteroidota</taxon>
        <taxon>Flavobacteriia</taxon>
        <taxon>Flavobacteriales</taxon>
        <taxon>Schleiferiaceae</taxon>
        <taxon>Thermaurantimonas</taxon>
    </lineage>
</organism>
<reference evidence="2 3" key="1">
    <citation type="submission" date="2018-11" db="EMBL/GenBank/DDBJ databases">
        <title>Schleiferia aggregans sp. nov., a moderately thermophilic heterotrophic bacterium isolated from microbial mats at a terrestrial hot spring.</title>
        <authorList>
            <person name="Iino T."/>
            <person name="Ohkuma M."/>
            <person name="Haruta S."/>
        </authorList>
    </citation>
    <scope>NUCLEOTIDE SEQUENCE [LARGE SCALE GENOMIC DNA]</scope>
    <source>
        <strain evidence="2 3">LA</strain>
    </source>
</reference>
<evidence type="ECO:0000313" key="2">
    <source>
        <dbReference type="EMBL" id="GCD76781.1"/>
    </source>
</evidence>
<dbReference type="Proteomes" id="UP000286715">
    <property type="component" value="Unassembled WGS sequence"/>
</dbReference>
<accession>A0A401XIF7</accession>
<gene>
    <name evidence="2" type="ORF">JCM31826_02630</name>
</gene>
<evidence type="ECO:0000313" key="3">
    <source>
        <dbReference type="Proteomes" id="UP000286715"/>
    </source>
</evidence>
<keyword evidence="3" id="KW-1185">Reference proteome</keyword>